<dbReference type="GO" id="GO:0005737">
    <property type="term" value="C:cytoplasm"/>
    <property type="evidence" value="ECO:0007669"/>
    <property type="project" value="TreeGrafter"/>
</dbReference>
<dbReference type="InterPro" id="IPR038586">
    <property type="entry name" value="Tctex-1-like_sf"/>
</dbReference>
<evidence type="ECO:0000256" key="2">
    <source>
        <dbReference type="SAM" id="MobiDB-lite"/>
    </source>
</evidence>
<feature type="region of interest" description="Disordered" evidence="2">
    <location>
        <begin position="1"/>
        <end position="113"/>
    </location>
</feature>
<dbReference type="GO" id="GO:0005868">
    <property type="term" value="C:cytoplasmic dynein complex"/>
    <property type="evidence" value="ECO:0007669"/>
    <property type="project" value="TreeGrafter"/>
</dbReference>
<dbReference type="GO" id="GO:0045505">
    <property type="term" value="F:dynein intermediate chain binding"/>
    <property type="evidence" value="ECO:0007669"/>
    <property type="project" value="TreeGrafter"/>
</dbReference>
<evidence type="ECO:0000313" key="3">
    <source>
        <dbReference type="EMBL" id="KAJ1171660.1"/>
    </source>
</evidence>
<dbReference type="Pfam" id="PF03645">
    <property type="entry name" value="Tctex-1"/>
    <property type="match status" value="1"/>
</dbReference>
<proteinExistence type="inferred from homology"/>
<keyword evidence="4" id="KW-1185">Reference proteome</keyword>
<sequence length="261" mass="29345">MFAGLLPENSKSLLQKHRPLQQEGCQEDTLLVSSGSLPKQRGRGAHQKKMEHQVTEGGRILRKSTSSSEGPRTRKYFTKPAGKEGELSRSQTEPQIKKEPVKHQGKEARNRKKQLSLDCRKPCTTKPPSCLPRARRLGTLVLAPGLESIYQPQPQRTFSAQEAQRVMKAVTERTLKDRSYESPGCSQLALDLAEELKQSIRELGYERYKLVCYVVLGPVGRTGLCCSSRSIWSTASDTYAEYVFRNSLIFAVCVVYAGYYE</sequence>
<dbReference type="Proteomes" id="UP001066276">
    <property type="component" value="Chromosome 4_1"/>
</dbReference>
<accession>A0AAV7T612</accession>
<comment type="similarity">
    <text evidence="1">Belongs to the dynein light chain Tctex-type family.</text>
</comment>
<dbReference type="Gene3D" id="3.30.1140.40">
    <property type="entry name" value="Tctex-1"/>
    <property type="match status" value="1"/>
</dbReference>
<evidence type="ECO:0000313" key="4">
    <source>
        <dbReference type="Proteomes" id="UP001066276"/>
    </source>
</evidence>
<name>A0AAV7T612_PLEWA</name>
<gene>
    <name evidence="3" type="ORF">NDU88_003520</name>
</gene>
<dbReference type="AlphaFoldDB" id="A0AAV7T612"/>
<protein>
    <submittedName>
        <fullName evidence="3">Uncharacterized protein</fullName>
    </submittedName>
</protein>
<dbReference type="CDD" id="cd21451">
    <property type="entry name" value="DLC-like_TCTEX1D"/>
    <property type="match status" value="1"/>
</dbReference>
<feature type="compositionally biased region" description="Basic and acidic residues" evidence="2">
    <location>
        <begin position="95"/>
        <end position="108"/>
    </location>
</feature>
<dbReference type="GO" id="GO:0007018">
    <property type="term" value="P:microtubule-based movement"/>
    <property type="evidence" value="ECO:0007669"/>
    <property type="project" value="TreeGrafter"/>
</dbReference>
<dbReference type="EMBL" id="JANPWB010000007">
    <property type="protein sequence ID" value="KAJ1171660.1"/>
    <property type="molecule type" value="Genomic_DNA"/>
</dbReference>
<evidence type="ECO:0000256" key="1">
    <source>
        <dbReference type="ARBA" id="ARBA00005361"/>
    </source>
</evidence>
<dbReference type="PANTHER" id="PTHR21255:SF7">
    <property type="entry name" value="DYNEIN LIGHT CHAIN TCTEX-TYPE PROTEIN 2B"/>
    <property type="match status" value="1"/>
</dbReference>
<organism evidence="3 4">
    <name type="scientific">Pleurodeles waltl</name>
    <name type="common">Iberian ribbed newt</name>
    <dbReference type="NCBI Taxonomy" id="8319"/>
    <lineage>
        <taxon>Eukaryota</taxon>
        <taxon>Metazoa</taxon>
        <taxon>Chordata</taxon>
        <taxon>Craniata</taxon>
        <taxon>Vertebrata</taxon>
        <taxon>Euteleostomi</taxon>
        <taxon>Amphibia</taxon>
        <taxon>Batrachia</taxon>
        <taxon>Caudata</taxon>
        <taxon>Salamandroidea</taxon>
        <taxon>Salamandridae</taxon>
        <taxon>Pleurodelinae</taxon>
        <taxon>Pleurodeles</taxon>
    </lineage>
</organism>
<dbReference type="InterPro" id="IPR005334">
    <property type="entry name" value="Tctex-1-like"/>
</dbReference>
<comment type="caution">
    <text evidence="3">The sequence shown here is derived from an EMBL/GenBank/DDBJ whole genome shotgun (WGS) entry which is preliminary data.</text>
</comment>
<dbReference type="PANTHER" id="PTHR21255">
    <property type="entry name" value="T-COMPLEX-ASSOCIATED-TESTIS-EXPRESSED 1/ DYNEIN LIGHT CHAIN"/>
    <property type="match status" value="1"/>
</dbReference>
<reference evidence="3" key="1">
    <citation type="journal article" date="2022" name="bioRxiv">
        <title>Sequencing and chromosome-scale assembly of the giantPleurodeles waltlgenome.</title>
        <authorList>
            <person name="Brown T."/>
            <person name="Elewa A."/>
            <person name="Iarovenko S."/>
            <person name="Subramanian E."/>
            <person name="Araus A.J."/>
            <person name="Petzold A."/>
            <person name="Susuki M."/>
            <person name="Suzuki K.-i.T."/>
            <person name="Hayashi T."/>
            <person name="Toyoda A."/>
            <person name="Oliveira C."/>
            <person name="Osipova E."/>
            <person name="Leigh N.D."/>
            <person name="Simon A."/>
            <person name="Yun M.H."/>
        </authorList>
    </citation>
    <scope>NUCLEOTIDE SEQUENCE</scope>
    <source>
        <strain evidence="3">20211129_DDA</strain>
        <tissue evidence="3">Liver</tissue>
    </source>
</reference>